<dbReference type="PANTHER" id="PTHR48102:SF7">
    <property type="entry name" value="ATP-DEPENDENT CLP PROTEASE ATP-BINDING SUBUNIT CLPX-LIKE, MITOCHONDRIAL"/>
    <property type="match status" value="1"/>
</dbReference>
<evidence type="ECO:0000259" key="7">
    <source>
        <dbReference type="PROSITE" id="PS51902"/>
    </source>
</evidence>
<keyword evidence="1 6" id="KW-0479">Metal-binding</keyword>
<dbReference type="GO" id="GO:0005524">
    <property type="term" value="F:ATP binding"/>
    <property type="evidence" value="ECO:0007669"/>
    <property type="project" value="UniProtKB-KW"/>
</dbReference>
<dbReference type="InterPro" id="IPR003959">
    <property type="entry name" value="ATPase_AAA_core"/>
</dbReference>
<dbReference type="PROSITE" id="PS00675">
    <property type="entry name" value="SIGMA54_INTERACT_1"/>
    <property type="match status" value="1"/>
</dbReference>
<dbReference type="Pfam" id="PF06689">
    <property type="entry name" value="zf-C4_ClpX"/>
    <property type="match status" value="1"/>
</dbReference>
<dbReference type="InterPro" id="IPR038366">
    <property type="entry name" value="Znf_CppX_C4_sf"/>
</dbReference>
<dbReference type="Gene3D" id="6.20.220.10">
    <property type="entry name" value="ClpX chaperone, C4-type zinc finger domain"/>
    <property type="match status" value="1"/>
</dbReference>
<evidence type="ECO:0000256" key="1">
    <source>
        <dbReference type="ARBA" id="ARBA00022723"/>
    </source>
</evidence>
<dbReference type="CDD" id="cd19497">
    <property type="entry name" value="RecA-like_ClpX"/>
    <property type="match status" value="1"/>
</dbReference>
<dbReference type="GO" id="GO:0008233">
    <property type="term" value="F:peptidase activity"/>
    <property type="evidence" value="ECO:0007669"/>
    <property type="project" value="UniProtKB-KW"/>
</dbReference>
<evidence type="ECO:0000313" key="8">
    <source>
        <dbReference type="EMBL" id="MBK1894149.1"/>
    </source>
</evidence>
<organism evidence="8 9">
    <name type="scientific">Chryseobacterium paridis</name>
    <dbReference type="NCBI Taxonomy" id="2800328"/>
    <lineage>
        <taxon>Bacteria</taxon>
        <taxon>Pseudomonadati</taxon>
        <taxon>Bacteroidota</taxon>
        <taxon>Flavobacteriia</taxon>
        <taxon>Flavobacteriales</taxon>
        <taxon>Weeksellaceae</taxon>
        <taxon>Chryseobacterium group</taxon>
        <taxon>Chryseobacterium</taxon>
    </lineage>
</organism>
<keyword evidence="9" id="KW-1185">Reference proteome</keyword>
<dbReference type="InterPro" id="IPR003593">
    <property type="entry name" value="AAA+_ATPase"/>
</dbReference>
<name>A0ABS1FP18_9FLAO</name>
<dbReference type="Gene3D" id="3.40.50.300">
    <property type="entry name" value="P-loop containing nucleotide triphosphate hydrolases"/>
    <property type="match status" value="1"/>
</dbReference>
<evidence type="ECO:0000256" key="5">
    <source>
        <dbReference type="ARBA" id="ARBA00023186"/>
    </source>
</evidence>
<dbReference type="Pfam" id="PF10431">
    <property type="entry name" value="ClpB_D2-small"/>
    <property type="match status" value="1"/>
</dbReference>
<keyword evidence="8" id="KW-0645">Protease</keyword>
<dbReference type="Proteomes" id="UP000628669">
    <property type="component" value="Unassembled WGS sequence"/>
</dbReference>
<dbReference type="SUPFAM" id="SSF52540">
    <property type="entry name" value="P-loop containing nucleoside triphosphate hydrolases"/>
    <property type="match status" value="1"/>
</dbReference>
<keyword evidence="8" id="KW-0378">Hydrolase</keyword>
<dbReference type="Pfam" id="PF07724">
    <property type="entry name" value="AAA_2"/>
    <property type="match status" value="1"/>
</dbReference>
<dbReference type="InterPro" id="IPR059188">
    <property type="entry name" value="Znf_CLPX-like"/>
</dbReference>
<evidence type="ECO:0000313" key="9">
    <source>
        <dbReference type="Proteomes" id="UP000628669"/>
    </source>
</evidence>
<comment type="similarity">
    <text evidence="6">Belongs to the ClpX chaperone family.</text>
</comment>
<comment type="caution">
    <text evidence="8">The sequence shown here is derived from an EMBL/GenBank/DDBJ whole genome shotgun (WGS) entry which is preliminary data.</text>
</comment>
<feature type="binding site" evidence="6">
    <location>
        <position position="9"/>
    </location>
    <ligand>
        <name>Zn(2+)</name>
        <dbReference type="ChEBI" id="CHEBI:29105"/>
    </ligand>
</feature>
<proteinExistence type="inferred from homology"/>
<keyword evidence="2" id="KW-0547">Nucleotide-binding</keyword>
<keyword evidence="5 6" id="KW-0143">Chaperone</keyword>
<evidence type="ECO:0000256" key="6">
    <source>
        <dbReference type="PROSITE-ProRule" id="PRU01250"/>
    </source>
</evidence>
<dbReference type="GO" id="GO:0006508">
    <property type="term" value="P:proteolysis"/>
    <property type="evidence" value="ECO:0007669"/>
    <property type="project" value="UniProtKB-KW"/>
</dbReference>
<dbReference type="SMART" id="SM00382">
    <property type="entry name" value="AAA"/>
    <property type="match status" value="1"/>
</dbReference>
<feature type="binding site" evidence="6">
    <location>
        <position position="28"/>
    </location>
    <ligand>
        <name>Zn(2+)</name>
        <dbReference type="ChEBI" id="CHEBI:29105"/>
    </ligand>
</feature>
<dbReference type="RefSeq" id="WP_200241297.1">
    <property type="nucleotide sequence ID" value="NZ_JAENHK010000001.1"/>
</dbReference>
<keyword evidence="3 6" id="KW-0862">Zinc</keyword>
<dbReference type="NCBIfam" id="TIGR00382">
    <property type="entry name" value="clpX"/>
    <property type="match status" value="1"/>
</dbReference>
<accession>A0ABS1FP18</accession>
<dbReference type="PANTHER" id="PTHR48102">
    <property type="entry name" value="ATP-DEPENDENT CLP PROTEASE ATP-BINDING SUBUNIT CLPX-LIKE, MITOCHONDRIAL-RELATED"/>
    <property type="match status" value="1"/>
</dbReference>
<dbReference type="SMART" id="SM01086">
    <property type="entry name" value="ClpB_D2-small"/>
    <property type="match status" value="1"/>
</dbReference>
<feature type="domain" description="ClpX-type ZB" evidence="7">
    <location>
        <begin position="1"/>
        <end position="47"/>
    </location>
</feature>
<evidence type="ECO:0000256" key="4">
    <source>
        <dbReference type="ARBA" id="ARBA00022840"/>
    </source>
</evidence>
<dbReference type="Gene3D" id="1.10.8.60">
    <property type="match status" value="1"/>
</dbReference>
<evidence type="ECO:0000256" key="3">
    <source>
        <dbReference type="ARBA" id="ARBA00022833"/>
    </source>
</evidence>
<dbReference type="InterPro" id="IPR019489">
    <property type="entry name" value="Clp_ATPase_C"/>
</dbReference>
<feature type="binding site" evidence="6">
    <location>
        <position position="6"/>
    </location>
    <ligand>
        <name>Zn(2+)</name>
        <dbReference type="ChEBI" id="CHEBI:29105"/>
    </ligand>
</feature>
<sequence>MNSNQCSFCGRKRNEVQMLISGQNGFICENCIEQAHSIVKDSANKTEFSPAENIDTLKKPKEIKEFLNQYVIGQDQAKKQLAIAVYNHYKRLLHAQEENREVELEKSNIIMIGETGTGKTLLAKTIARELNVPFCIVDATILTEAGYVGEDVESILSRLLMVADYDVEKAEKGIVFIDEIDKIARKSDNPSITRDVSGEGVQQGLLKLLEGSIVNVPPQGGRKHPDQKYIQVNTQNILFIAGGAFDGIKEIIERRMNKQAIGFSSEKINNVDEDEYVLTNINAIDLRSFGLIPELLGRFPIITYLEKLTKETMVRIMKEPKNSIVNQFIELFKMDGTELVFTDGAIEKIVDETLDKGLGARGLRGTTEKVLEDHMFAIGEEKKIVLTEDNIIVNK</sequence>
<reference evidence="9" key="1">
    <citation type="submission" date="2021-01" db="EMBL/GenBank/DDBJ databases">
        <title>Genome public.</title>
        <authorList>
            <person name="Liu C."/>
            <person name="Sun Q."/>
        </authorList>
    </citation>
    <scope>NUCLEOTIDE SEQUENCE [LARGE SCALE GENOMIC DNA]</scope>
    <source>
        <strain evidence="9">YIM B02567</strain>
    </source>
</reference>
<gene>
    <name evidence="8" type="primary">clpX</name>
    <name evidence="8" type="ORF">JHL15_00100</name>
</gene>
<dbReference type="EMBL" id="JAENHK010000001">
    <property type="protein sequence ID" value="MBK1894149.1"/>
    <property type="molecule type" value="Genomic_DNA"/>
</dbReference>
<keyword evidence="4 8" id="KW-0067">ATP-binding</keyword>
<dbReference type="InterPro" id="IPR025662">
    <property type="entry name" value="Sigma_54_int_dom_ATP-bd_1"/>
</dbReference>
<protein>
    <submittedName>
        <fullName evidence="8">ATP-dependent Clp protease ATP-binding subunit ClpX</fullName>
    </submittedName>
</protein>
<dbReference type="InterPro" id="IPR010603">
    <property type="entry name" value="Znf_CppX_C4"/>
</dbReference>
<dbReference type="InterPro" id="IPR050052">
    <property type="entry name" value="ATP-dep_Clp_protease_ClpX"/>
</dbReference>
<feature type="binding site" evidence="6">
    <location>
        <position position="31"/>
    </location>
    <ligand>
        <name>Zn(2+)</name>
        <dbReference type="ChEBI" id="CHEBI:29105"/>
    </ligand>
</feature>
<dbReference type="InterPro" id="IPR004487">
    <property type="entry name" value="Clp_protease_ATP-bd_su_ClpX"/>
</dbReference>
<dbReference type="SMART" id="SM00994">
    <property type="entry name" value="zf-C4_ClpX"/>
    <property type="match status" value="1"/>
</dbReference>
<dbReference type="NCBIfam" id="NF003745">
    <property type="entry name" value="PRK05342.1"/>
    <property type="match status" value="1"/>
</dbReference>
<dbReference type="SUPFAM" id="SSF57716">
    <property type="entry name" value="Glucocorticoid receptor-like (DNA-binding domain)"/>
    <property type="match status" value="1"/>
</dbReference>
<dbReference type="InterPro" id="IPR027417">
    <property type="entry name" value="P-loop_NTPase"/>
</dbReference>
<dbReference type="PROSITE" id="PS51902">
    <property type="entry name" value="CLPX_ZB"/>
    <property type="match status" value="1"/>
</dbReference>
<evidence type="ECO:0000256" key="2">
    <source>
        <dbReference type="ARBA" id="ARBA00022741"/>
    </source>
</evidence>